<accession>A0ABN8W3L2</accession>
<comment type="caution">
    <text evidence="1">The sequence shown here is derived from an EMBL/GenBank/DDBJ whole genome shotgun (WGS) entry which is preliminary data.</text>
</comment>
<keyword evidence="2" id="KW-1185">Reference proteome</keyword>
<name>A0ABN8W3L2_9PROT</name>
<gene>
    <name evidence="1" type="ORF">R83534S58_LOCUS506</name>
</gene>
<evidence type="ECO:0008006" key="3">
    <source>
        <dbReference type="Google" id="ProtNLM"/>
    </source>
</evidence>
<sequence>MIIFEGEELYLHHHEGNSDYIIITFLGGYENHLAKETYYLLPIVEKYNISCLGITPKIDNHYLHSDMNHIIPLCNEITKKYKKIIVLGPSMGGYGALKYSKHLNADIVLTLAPRATINQDLCPITTNAAQTLERLTKEEIEQSTIDQNDLKGNIYILYDPLSDPSWLDKHHVGYLLQEIFHANFIPTYYTGHLITLHLKGSAYLKSIIDALVQGDNQNIIKTITYIRRHHIANVLAKAQRFLKSHTFLTYKMLTSAAFKKVKDNHIIQEDYCFRLKLCYWLNVKGYQYESSEYLKSIFFYHTQKISYEDIKLPISLNPYPYLINYNGYYLGYNFVTKKLIAMLNLGDAAYCIPLQIFKQNGKIKLICFHNNIIFELKYSEDQESFQIALLSDDYTADHVKLSFSAYNIFVHTKDKKHYIGINEITSYISHSAFIPKEWESFTPISMVSPMETII</sequence>
<evidence type="ECO:0000313" key="1">
    <source>
        <dbReference type="EMBL" id="CAI3930529.1"/>
    </source>
</evidence>
<dbReference type="RefSeq" id="WP_034337916.1">
    <property type="nucleotide sequence ID" value="NZ_CAMXCH010000001.1"/>
</dbReference>
<dbReference type="EMBL" id="CAMXCH010000001">
    <property type="protein sequence ID" value="CAI3930529.1"/>
    <property type="molecule type" value="Genomic_DNA"/>
</dbReference>
<protein>
    <recommendedName>
        <fullName evidence="3">Alpha/beta hydrolase</fullName>
    </recommendedName>
</protein>
<proteinExistence type="predicted"/>
<evidence type="ECO:0000313" key="2">
    <source>
        <dbReference type="Proteomes" id="UP001154272"/>
    </source>
</evidence>
<organism evidence="1 2">
    <name type="scientific">Commensalibacter papalotli</name>
    <name type="common">ex Botero et al. 2024</name>
    <dbReference type="NCBI Taxonomy" id="2972766"/>
    <lineage>
        <taxon>Bacteria</taxon>
        <taxon>Pseudomonadati</taxon>
        <taxon>Pseudomonadota</taxon>
        <taxon>Alphaproteobacteria</taxon>
        <taxon>Acetobacterales</taxon>
        <taxon>Acetobacteraceae</taxon>
    </lineage>
</organism>
<dbReference type="Proteomes" id="UP001154272">
    <property type="component" value="Unassembled WGS sequence"/>
</dbReference>
<reference evidence="1" key="1">
    <citation type="submission" date="2022-10" db="EMBL/GenBank/DDBJ databases">
        <authorList>
            <person name="Botero Cardona J."/>
        </authorList>
    </citation>
    <scope>NUCLEOTIDE SEQUENCE</scope>
    <source>
        <strain evidence="1">R-83534</strain>
    </source>
</reference>